<dbReference type="SUPFAM" id="SSF48113">
    <property type="entry name" value="Heme-dependent peroxidases"/>
    <property type="match status" value="1"/>
</dbReference>
<dbReference type="GO" id="GO:0004601">
    <property type="term" value="F:peroxidase activity"/>
    <property type="evidence" value="ECO:0007669"/>
    <property type="project" value="UniProtKB-KW"/>
</dbReference>
<sequence length="625" mass="69417">MRLFVALILTGIVAIIQGNSPDCPFAPAPTCNSTVTYYQENGQCNNIDNGFAGSADSSYERFLMAMKPGGDGAIPYKNYFGNILPSPREVSKTIFPCDSGNESKRTSLFTIFGTLLKFDMFQTSRESTDAQCCESCLGIVVNATTDPRIINGCNNCMSYKKPILQYDVNCTGGEIQGNNDVTHVIDASFMYSTPDYSGTLSNGKFDLTGGFLSKTDDKFSGVSDPINENPLVMALYHIFLREHNNLVDKMTAFGQVNPLEAAKKLMIGILQHITYYEYLPLLIGENLSAGAYDDKLLPMISNSFSVAYELALASMSRENVQTSDGKKKLNEMLNNATLVDTETELKGIITGMLNEAGLYINSAVPCSFRDNCKYSDIVSVLTQDSRFFSITPYMVWIALLNGTTVGDFPDLLFHDNLEITKLSNLYKYVYDIDFLSGAFTETVANDKPAGPTLLLLLRSQFALLQNADRFFFENSNVFDDKQLQEIKKVTMANLLCRNIDSLGTVKTNAFDMNSGDISCSQLPEIDFCKYNGHDAKWTPYQTLPGICLRLKIQVRRCQADKPKLCPCIGSPFLISSCLNQMTTPEVQVMYQYVAIKMGIDPISLANEENYGVLVERALYLMEQMQ</sequence>
<comment type="subcellular location">
    <subcellularLocation>
        <location evidence="1">Secreted</location>
    </subcellularLocation>
</comment>
<dbReference type="GO" id="GO:0020037">
    <property type="term" value="F:heme binding"/>
    <property type="evidence" value="ECO:0007669"/>
    <property type="project" value="InterPro"/>
</dbReference>
<evidence type="ECO:0000256" key="4">
    <source>
        <dbReference type="SAM" id="SignalP"/>
    </source>
</evidence>
<dbReference type="GO" id="GO:0005576">
    <property type="term" value="C:extracellular region"/>
    <property type="evidence" value="ECO:0007669"/>
    <property type="project" value="UniProtKB-SubCell"/>
</dbReference>
<reference evidence="5" key="1">
    <citation type="submission" date="2023-08" db="EMBL/GenBank/DDBJ databases">
        <authorList>
            <person name="Alioto T."/>
            <person name="Alioto T."/>
            <person name="Gomez Garrido J."/>
        </authorList>
    </citation>
    <scope>NUCLEOTIDE SEQUENCE</scope>
</reference>
<protein>
    <submittedName>
        <fullName evidence="5">Peroxidase mlt-7-like</fullName>
    </submittedName>
</protein>
<proteinExistence type="predicted"/>
<dbReference type="Proteomes" id="UP001162480">
    <property type="component" value="Chromosome 20"/>
</dbReference>
<dbReference type="AlphaFoldDB" id="A0AA36BMV3"/>
<keyword evidence="6" id="KW-1185">Reference proteome</keyword>
<accession>A0AA36BMV3</accession>
<dbReference type="GO" id="GO:0006979">
    <property type="term" value="P:response to oxidative stress"/>
    <property type="evidence" value="ECO:0007669"/>
    <property type="project" value="InterPro"/>
</dbReference>
<evidence type="ECO:0000256" key="2">
    <source>
        <dbReference type="ARBA" id="ARBA00022525"/>
    </source>
</evidence>
<evidence type="ECO:0000256" key="1">
    <source>
        <dbReference type="ARBA" id="ARBA00004613"/>
    </source>
</evidence>
<name>A0AA36BMV3_OCTVU</name>
<organism evidence="5 6">
    <name type="scientific">Octopus vulgaris</name>
    <name type="common">Common octopus</name>
    <dbReference type="NCBI Taxonomy" id="6645"/>
    <lineage>
        <taxon>Eukaryota</taxon>
        <taxon>Metazoa</taxon>
        <taxon>Spiralia</taxon>
        <taxon>Lophotrochozoa</taxon>
        <taxon>Mollusca</taxon>
        <taxon>Cephalopoda</taxon>
        <taxon>Coleoidea</taxon>
        <taxon>Octopodiformes</taxon>
        <taxon>Octopoda</taxon>
        <taxon>Incirrata</taxon>
        <taxon>Octopodidae</taxon>
        <taxon>Octopus</taxon>
    </lineage>
</organism>
<evidence type="ECO:0000256" key="3">
    <source>
        <dbReference type="ARBA" id="ARBA00023180"/>
    </source>
</evidence>
<dbReference type="InterPro" id="IPR010255">
    <property type="entry name" value="Haem_peroxidase_sf"/>
</dbReference>
<dbReference type="PANTHER" id="PTHR11475:SF4">
    <property type="entry name" value="CHORION PEROXIDASE"/>
    <property type="match status" value="1"/>
</dbReference>
<keyword evidence="3" id="KW-0325">Glycoprotein</keyword>
<evidence type="ECO:0000313" key="6">
    <source>
        <dbReference type="Proteomes" id="UP001162480"/>
    </source>
</evidence>
<dbReference type="Pfam" id="PF03098">
    <property type="entry name" value="An_peroxidase"/>
    <property type="match status" value="1"/>
</dbReference>
<gene>
    <name evidence="5" type="ORF">OCTVUL_1B007880</name>
</gene>
<feature type="chain" id="PRO_5041212238" evidence="4">
    <location>
        <begin position="19"/>
        <end position="625"/>
    </location>
</feature>
<keyword evidence="4" id="KW-0732">Signal</keyword>
<dbReference type="PROSITE" id="PS50292">
    <property type="entry name" value="PEROXIDASE_3"/>
    <property type="match status" value="1"/>
</dbReference>
<dbReference type="EMBL" id="OX597833">
    <property type="protein sequence ID" value="CAI9737356.1"/>
    <property type="molecule type" value="Genomic_DNA"/>
</dbReference>
<feature type="signal peptide" evidence="4">
    <location>
        <begin position="1"/>
        <end position="18"/>
    </location>
</feature>
<dbReference type="Gene3D" id="1.10.640.10">
    <property type="entry name" value="Haem peroxidase domain superfamily, animal type"/>
    <property type="match status" value="1"/>
</dbReference>
<dbReference type="InterPro" id="IPR019791">
    <property type="entry name" value="Haem_peroxidase_animal"/>
</dbReference>
<dbReference type="PRINTS" id="PR00457">
    <property type="entry name" value="ANPEROXIDASE"/>
</dbReference>
<keyword evidence="2" id="KW-0964">Secreted</keyword>
<evidence type="ECO:0000313" key="5">
    <source>
        <dbReference type="EMBL" id="CAI9737356.1"/>
    </source>
</evidence>
<dbReference type="PANTHER" id="PTHR11475">
    <property type="entry name" value="OXIDASE/PEROXIDASE"/>
    <property type="match status" value="1"/>
</dbReference>
<dbReference type="InterPro" id="IPR037120">
    <property type="entry name" value="Haem_peroxidase_sf_animal"/>
</dbReference>